<evidence type="ECO:0000313" key="2">
    <source>
        <dbReference type="EMBL" id="AUW31017.1"/>
    </source>
</evidence>
<feature type="compositionally biased region" description="Acidic residues" evidence="1">
    <location>
        <begin position="99"/>
        <end position="108"/>
    </location>
</feature>
<sequence length="223" mass="24780">MSSFTSVPRDGSYFDELDRANFDPFAIFGLRADDDDLSQRDVQRHFKHRLVQHVFERAGGVAQSHIPTWKHANAAKDMLFGTEVSMGPFRADDPFWVGSDDDGDDNDHDQDHNRTTSSPLAPEPMPKAKRTRRKRPALTQTTPANPRSAGPQRYKPKGTLVGRWKHVGLPAGAEPKAVYASRGWDGGSTAGSPNHGDIEYLPRYRNLGKQEVDSHIHTSPGRG</sequence>
<reference evidence="2" key="1">
    <citation type="submission" date="2017-12" db="EMBL/GenBank/DDBJ databases">
        <title>Genome Sequencing Reveals a Rich Biosynthetic Potential.</title>
        <authorList>
            <person name="Bertrand R.L."/>
            <person name="Abdel-Hameed M.E."/>
            <person name="Sorensen J.L."/>
        </authorList>
    </citation>
    <scope>NUCLEOTIDE SEQUENCE</scope>
</reference>
<dbReference type="AlphaFoldDB" id="A0A2K9YDT1"/>
<feature type="region of interest" description="Disordered" evidence="1">
    <location>
        <begin position="92"/>
        <end position="157"/>
    </location>
</feature>
<protein>
    <submittedName>
        <fullName evidence="2">Uncharacterized protein</fullName>
    </submittedName>
</protein>
<organism evidence="2">
    <name type="scientific">Cladonia uncialis subsp. uncialis</name>
    <dbReference type="NCBI Taxonomy" id="180999"/>
    <lineage>
        <taxon>Eukaryota</taxon>
        <taxon>Fungi</taxon>
        <taxon>Dikarya</taxon>
        <taxon>Ascomycota</taxon>
        <taxon>Pezizomycotina</taxon>
        <taxon>Lecanoromycetes</taxon>
        <taxon>OSLEUM clade</taxon>
        <taxon>Lecanoromycetidae</taxon>
        <taxon>Lecanorales</taxon>
        <taxon>Lecanorineae</taxon>
        <taxon>Cladoniaceae</taxon>
        <taxon>Cladonia</taxon>
    </lineage>
</organism>
<accession>A0A2K9YDT1</accession>
<dbReference type="EMBL" id="MG777489">
    <property type="protein sequence ID" value="AUW31017.1"/>
    <property type="molecule type" value="Genomic_DNA"/>
</dbReference>
<proteinExistence type="predicted"/>
<feature type="compositionally biased region" description="Basic residues" evidence="1">
    <location>
        <begin position="127"/>
        <end position="136"/>
    </location>
</feature>
<name>A0A2K9YDT1_CLAUC</name>
<evidence type="ECO:0000256" key="1">
    <source>
        <dbReference type="SAM" id="MobiDB-lite"/>
    </source>
</evidence>